<evidence type="ECO:0000256" key="4">
    <source>
        <dbReference type="ARBA" id="ARBA00022729"/>
    </source>
</evidence>
<dbReference type="InterPro" id="IPR017585">
    <property type="entry name" value="SAF_FlgA"/>
</dbReference>
<keyword evidence="5 7" id="KW-0574">Periplasm</keyword>
<keyword evidence="4" id="KW-0732">Signal</keyword>
<name>A0A1G8T442_9GAMM</name>
<keyword evidence="9" id="KW-0966">Cell projection</keyword>
<dbReference type="CDD" id="cd11614">
    <property type="entry name" value="SAF_CpaB_FlgA_like"/>
    <property type="match status" value="1"/>
</dbReference>
<keyword evidence="9" id="KW-0969">Cilium</keyword>
<dbReference type="GO" id="GO:0044780">
    <property type="term" value="P:bacterial-type flagellum assembly"/>
    <property type="evidence" value="ECO:0007669"/>
    <property type="project" value="InterPro"/>
</dbReference>
<organism evidence="9 10">
    <name type="scientific">Billgrantia gudaonensis</name>
    <dbReference type="NCBI Taxonomy" id="376427"/>
    <lineage>
        <taxon>Bacteria</taxon>
        <taxon>Pseudomonadati</taxon>
        <taxon>Pseudomonadota</taxon>
        <taxon>Gammaproteobacteria</taxon>
        <taxon>Oceanospirillales</taxon>
        <taxon>Halomonadaceae</taxon>
        <taxon>Billgrantia</taxon>
    </lineage>
</organism>
<comment type="similarity">
    <text evidence="2 7">Belongs to the FlgA family.</text>
</comment>
<reference evidence="9 10" key="1">
    <citation type="submission" date="2016-10" db="EMBL/GenBank/DDBJ databases">
        <authorList>
            <person name="de Groot N.N."/>
        </authorList>
    </citation>
    <scope>NUCLEOTIDE SEQUENCE [LARGE SCALE GENOMIC DNA]</scope>
    <source>
        <strain evidence="9 10">CGMCC 1.6133</strain>
    </source>
</reference>
<dbReference type="Gene3D" id="2.30.30.760">
    <property type="match status" value="1"/>
</dbReference>
<dbReference type="OrthoDB" id="6236246at2"/>
<evidence type="ECO:0000256" key="5">
    <source>
        <dbReference type="ARBA" id="ARBA00022764"/>
    </source>
</evidence>
<evidence type="ECO:0000256" key="6">
    <source>
        <dbReference type="ARBA" id="ARBA00025643"/>
    </source>
</evidence>
<evidence type="ECO:0000256" key="2">
    <source>
        <dbReference type="ARBA" id="ARBA00010474"/>
    </source>
</evidence>
<dbReference type="PANTHER" id="PTHR36307">
    <property type="entry name" value="FLAGELLA BASAL BODY P-RING FORMATION PROTEIN FLGA"/>
    <property type="match status" value="1"/>
</dbReference>
<keyword evidence="9" id="KW-0282">Flagellum</keyword>
<dbReference type="PANTHER" id="PTHR36307:SF1">
    <property type="entry name" value="FLAGELLA BASAL BODY P-RING FORMATION PROTEIN FLGA"/>
    <property type="match status" value="1"/>
</dbReference>
<dbReference type="NCBIfam" id="TIGR03170">
    <property type="entry name" value="flgA_cterm"/>
    <property type="match status" value="1"/>
</dbReference>
<protein>
    <recommendedName>
        <fullName evidence="3 7">Flagella basal body P-ring formation protein FlgA</fullName>
    </recommendedName>
</protein>
<evidence type="ECO:0000256" key="3">
    <source>
        <dbReference type="ARBA" id="ARBA00014754"/>
    </source>
</evidence>
<evidence type="ECO:0000313" key="9">
    <source>
        <dbReference type="EMBL" id="SDJ36184.1"/>
    </source>
</evidence>
<dbReference type="EMBL" id="FNES01000004">
    <property type="protein sequence ID" value="SDJ36184.1"/>
    <property type="molecule type" value="Genomic_DNA"/>
</dbReference>
<keyword evidence="7" id="KW-1005">Bacterial flagellum biogenesis</keyword>
<dbReference type="Pfam" id="PF17656">
    <property type="entry name" value="ChapFlgA_N"/>
    <property type="match status" value="1"/>
</dbReference>
<feature type="domain" description="SAF" evidence="8">
    <location>
        <begin position="107"/>
        <end position="169"/>
    </location>
</feature>
<sequence length="231" mass="25338">MSRFAHQRHLLGLALSLWLLPTPLLASADGRLIEAVQGFLYDEAKTLGDEIVVEVYPPSARLPACEAPEPFLPRSGEKMMGRVSVGVRCGEDGRQVRYLQAEIGVIGSYPVLASDIDVGTTLATEHLEARRGNLAELPRRTILDSEELVGKMTTRPLRAGEALQEHQVRERPLVERNQRVTVVARGNAFRVSREGRALEPGAMGDEVRVRFGSRETLTAVVSGEATLSVDF</sequence>
<dbReference type="Proteomes" id="UP000198525">
    <property type="component" value="Unassembled WGS sequence"/>
</dbReference>
<evidence type="ECO:0000256" key="1">
    <source>
        <dbReference type="ARBA" id="ARBA00004418"/>
    </source>
</evidence>
<proteinExistence type="inferred from homology"/>
<dbReference type="InterPro" id="IPR041231">
    <property type="entry name" value="FlgA_N"/>
</dbReference>
<dbReference type="SMART" id="SM00858">
    <property type="entry name" value="SAF"/>
    <property type="match status" value="1"/>
</dbReference>
<dbReference type="Gene3D" id="3.90.1210.10">
    <property type="entry name" value="Antifreeze-like/N-acetylneuraminic acid synthase C-terminal domain"/>
    <property type="match status" value="1"/>
</dbReference>
<dbReference type="InterPro" id="IPR039246">
    <property type="entry name" value="Flagellar_FlgA"/>
</dbReference>
<comment type="function">
    <text evidence="6 7">Involved in the assembly process of the P-ring formation. It may associate with FlgF on the rod constituting a structure essential for the P-ring assembly or may act as a modulator protein for the P-ring assembly.</text>
</comment>
<comment type="subcellular location">
    <subcellularLocation>
        <location evidence="1 7">Periplasm</location>
    </subcellularLocation>
</comment>
<dbReference type="Pfam" id="PF13144">
    <property type="entry name" value="ChapFlgA"/>
    <property type="match status" value="1"/>
</dbReference>
<dbReference type="AlphaFoldDB" id="A0A1G8T442"/>
<gene>
    <name evidence="9" type="ORF">SAMN04487954_104187</name>
</gene>
<dbReference type="GO" id="GO:0042597">
    <property type="term" value="C:periplasmic space"/>
    <property type="evidence" value="ECO:0007669"/>
    <property type="project" value="UniProtKB-SubCell"/>
</dbReference>
<keyword evidence="10" id="KW-1185">Reference proteome</keyword>
<accession>A0A1G8T442</accession>
<evidence type="ECO:0000256" key="7">
    <source>
        <dbReference type="RuleBase" id="RU362063"/>
    </source>
</evidence>
<evidence type="ECO:0000259" key="8">
    <source>
        <dbReference type="SMART" id="SM00858"/>
    </source>
</evidence>
<dbReference type="STRING" id="376427.SAMN04487954_104187"/>
<dbReference type="InterPro" id="IPR013974">
    <property type="entry name" value="SAF"/>
</dbReference>
<evidence type="ECO:0000313" key="10">
    <source>
        <dbReference type="Proteomes" id="UP000198525"/>
    </source>
</evidence>